<dbReference type="EMBL" id="JBHMDG010000001">
    <property type="protein sequence ID" value="MFB9311628.1"/>
    <property type="molecule type" value="Genomic_DNA"/>
</dbReference>
<dbReference type="CDD" id="cd02440">
    <property type="entry name" value="AdoMet_MTases"/>
    <property type="match status" value="1"/>
</dbReference>
<sequence>MANEEMRATWTDSGTGWVEQEAVFDATFAPITDALLAAADLAPAHRVLDVGCGSGTLLAAAVASGAETVGVDLSSTMVEAARRRVPDATVLLADAQTTDPLAAAPGRPFDRVVSRFGVMFFDDPVAAFRRLHEAAAPGARLAFACWRSYAENPTMSLGQDVLVERLGEEPAPVAADAPGPMAFADPDRTRAVLSGAGWTDVVVEPLDVTLDYAYDGSDGVDNRLATVLATTTGRRARARLEPELGPAGWASLLDDVRRHVAAARVDGALRLPAATWIVTATA</sequence>
<dbReference type="Proteomes" id="UP001589750">
    <property type="component" value="Unassembled WGS sequence"/>
</dbReference>
<dbReference type="Pfam" id="PF08241">
    <property type="entry name" value="Methyltransf_11"/>
    <property type="match status" value="1"/>
</dbReference>
<keyword evidence="2" id="KW-0489">Methyltransferase</keyword>
<dbReference type="Gene3D" id="3.40.50.150">
    <property type="entry name" value="Vaccinia Virus protein VP39"/>
    <property type="match status" value="1"/>
</dbReference>
<dbReference type="GO" id="GO:0032259">
    <property type="term" value="P:methylation"/>
    <property type="evidence" value="ECO:0007669"/>
    <property type="project" value="UniProtKB-KW"/>
</dbReference>
<organism evidence="2 3">
    <name type="scientific">Nocardioides plantarum</name>
    <dbReference type="NCBI Taxonomy" id="29299"/>
    <lineage>
        <taxon>Bacteria</taxon>
        <taxon>Bacillati</taxon>
        <taxon>Actinomycetota</taxon>
        <taxon>Actinomycetes</taxon>
        <taxon>Propionibacteriales</taxon>
        <taxon>Nocardioidaceae</taxon>
        <taxon>Nocardioides</taxon>
    </lineage>
</organism>
<dbReference type="PANTHER" id="PTHR43861">
    <property type="entry name" value="TRANS-ACONITATE 2-METHYLTRANSFERASE-RELATED"/>
    <property type="match status" value="1"/>
</dbReference>
<evidence type="ECO:0000313" key="3">
    <source>
        <dbReference type="Proteomes" id="UP001589750"/>
    </source>
</evidence>
<keyword evidence="2" id="KW-0808">Transferase</keyword>
<dbReference type="InterPro" id="IPR029063">
    <property type="entry name" value="SAM-dependent_MTases_sf"/>
</dbReference>
<dbReference type="InterPro" id="IPR013216">
    <property type="entry name" value="Methyltransf_11"/>
</dbReference>
<name>A0ABV5K4F5_9ACTN</name>
<gene>
    <name evidence="2" type="ORF">ACFFRI_01115</name>
</gene>
<accession>A0ABV5K4F5</accession>
<dbReference type="GO" id="GO:0008168">
    <property type="term" value="F:methyltransferase activity"/>
    <property type="evidence" value="ECO:0007669"/>
    <property type="project" value="UniProtKB-KW"/>
</dbReference>
<keyword evidence="3" id="KW-1185">Reference proteome</keyword>
<evidence type="ECO:0000259" key="1">
    <source>
        <dbReference type="Pfam" id="PF08241"/>
    </source>
</evidence>
<dbReference type="SUPFAM" id="SSF53335">
    <property type="entry name" value="S-adenosyl-L-methionine-dependent methyltransferases"/>
    <property type="match status" value="1"/>
</dbReference>
<dbReference type="PANTHER" id="PTHR43861:SF1">
    <property type="entry name" value="TRANS-ACONITATE 2-METHYLTRANSFERASE"/>
    <property type="match status" value="1"/>
</dbReference>
<proteinExistence type="predicted"/>
<dbReference type="RefSeq" id="WP_211350779.1">
    <property type="nucleotide sequence ID" value="NZ_JBHMDG010000001.1"/>
</dbReference>
<feature type="domain" description="Methyltransferase type 11" evidence="1">
    <location>
        <begin position="48"/>
        <end position="143"/>
    </location>
</feature>
<evidence type="ECO:0000313" key="2">
    <source>
        <dbReference type="EMBL" id="MFB9311628.1"/>
    </source>
</evidence>
<protein>
    <submittedName>
        <fullName evidence="2">Class I SAM-dependent methyltransferase</fullName>
    </submittedName>
</protein>
<reference evidence="2 3" key="1">
    <citation type="submission" date="2024-09" db="EMBL/GenBank/DDBJ databases">
        <authorList>
            <person name="Sun Q."/>
            <person name="Mori K."/>
        </authorList>
    </citation>
    <scope>NUCLEOTIDE SEQUENCE [LARGE SCALE GENOMIC DNA]</scope>
    <source>
        <strain evidence="2 3">JCM 9626</strain>
    </source>
</reference>
<comment type="caution">
    <text evidence="2">The sequence shown here is derived from an EMBL/GenBank/DDBJ whole genome shotgun (WGS) entry which is preliminary data.</text>
</comment>